<feature type="region of interest" description="Disordered" evidence="1">
    <location>
        <begin position="77"/>
        <end position="109"/>
    </location>
</feature>
<organism evidence="2 3">
    <name type="scientific">Plakobranchus ocellatus</name>
    <dbReference type="NCBI Taxonomy" id="259542"/>
    <lineage>
        <taxon>Eukaryota</taxon>
        <taxon>Metazoa</taxon>
        <taxon>Spiralia</taxon>
        <taxon>Lophotrochozoa</taxon>
        <taxon>Mollusca</taxon>
        <taxon>Gastropoda</taxon>
        <taxon>Heterobranchia</taxon>
        <taxon>Euthyneura</taxon>
        <taxon>Panpulmonata</taxon>
        <taxon>Sacoglossa</taxon>
        <taxon>Placobranchoidea</taxon>
        <taxon>Plakobranchidae</taxon>
        <taxon>Plakobranchus</taxon>
    </lineage>
</organism>
<feature type="compositionally biased region" description="Polar residues" evidence="1">
    <location>
        <begin position="79"/>
        <end position="96"/>
    </location>
</feature>
<evidence type="ECO:0000313" key="3">
    <source>
        <dbReference type="Proteomes" id="UP000735302"/>
    </source>
</evidence>
<evidence type="ECO:0000256" key="1">
    <source>
        <dbReference type="SAM" id="MobiDB-lite"/>
    </source>
</evidence>
<dbReference type="EMBL" id="BLXT01006084">
    <property type="protein sequence ID" value="GFO28877.1"/>
    <property type="molecule type" value="Genomic_DNA"/>
</dbReference>
<proteinExistence type="predicted"/>
<sequence length="126" mass="13563">MANYLIMPYAKNKQDLTHDSPILGLSVGPTLFSFRTKSIFIAPSCPPSTKWTTSGTCKLPASTGSIAVGATVEEKQLTKDSGQNAGKSCSSSCQGSNVETSNRNNLNNRTTPARFFQSRYCPCIHP</sequence>
<keyword evidence="3" id="KW-1185">Reference proteome</keyword>
<evidence type="ECO:0000313" key="2">
    <source>
        <dbReference type="EMBL" id="GFO28877.1"/>
    </source>
</evidence>
<comment type="caution">
    <text evidence="2">The sequence shown here is derived from an EMBL/GenBank/DDBJ whole genome shotgun (WGS) entry which is preliminary data.</text>
</comment>
<reference evidence="2 3" key="1">
    <citation type="journal article" date="2021" name="Elife">
        <title>Chloroplast acquisition without the gene transfer in kleptoplastic sea slugs, Plakobranchus ocellatus.</title>
        <authorList>
            <person name="Maeda T."/>
            <person name="Takahashi S."/>
            <person name="Yoshida T."/>
            <person name="Shimamura S."/>
            <person name="Takaki Y."/>
            <person name="Nagai Y."/>
            <person name="Toyoda A."/>
            <person name="Suzuki Y."/>
            <person name="Arimoto A."/>
            <person name="Ishii H."/>
            <person name="Satoh N."/>
            <person name="Nishiyama T."/>
            <person name="Hasebe M."/>
            <person name="Maruyama T."/>
            <person name="Minagawa J."/>
            <person name="Obokata J."/>
            <person name="Shigenobu S."/>
        </authorList>
    </citation>
    <scope>NUCLEOTIDE SEQUENCE [LARGE SCALE GENOMIC DNA]</scope>
</reference>
<gene>
    <name evidence="2" type="ORF">PoB_005538200</name>
</gene>
<protein>
    <submittedName>
        <fullName evidence="2">Uncharacterized protein</fullName>
    </submittedName>
</protein>
<dbReference type="Proteomes" id="UP000735302">
    <property type="component" value="Unassembled WGS sequence"/>
</dbReference>
<name>A0AAV4CCF1_9GAST</name>
<accession>A0AAV4CCF1</accession>
<feature type="compositionally biased region" description="Low complexity" evidence="1">
    <location>
        <begin position="97"/>
        <end position="109"/>
    </location>
</feature>
<dbReference type="AlphaFoldDB" id="A0AAV4CCF1"/>